<accession>A0A2N5XLD3</accession>
<dbReference type="Proteomes" id="UP000234881">
    <property type="component" value="Unassembled WGS sequence"/>
</dbReference>
<comment type="caution">
    <text evidence="11">The sequence shown here is derived from an EMBL/GenBank/DDBJ whole genome shotgun (WGS) entry which is preliminary data.</text>
</comment>
<reference evidence="11 12" key="1">
    <citation type="submission" date="2018-01" db="EMBL/GenBank/DDBJ databases">
        <title>The draft genome sequence of Cohaesibacter sp. H1304.</title>
        <authorList>
            <person name="Wang N.-N."/>
            <person name="Du Z.-J."/>
        </authorList>
    </citation>
    <scope>NUCLEOTIDE SEQUENCE [LARGE SCALE GENOMIC DNA]</scope>
    <source>
        <strain evidence="11 12">H1304</strain>
    </source>
</reference>
<feature type="domain" description="Tripartite ATP-independent periplasmic transporters DctQ component" evidence="10">
    <location>
        <begin position="23"/>
        <end position="175"/>
    </location>
</feature>
<dbReference type="AlphaFoldDB" id="A0A2N5XLD3"/>
<keyword evidence="3" id="KW-1003">Cell membrane</keyword>
<dbReference type="OrthoDB" id="7843639at2"/>
<dbReference type="RefSeq" id="WP_101535707.1">
    <property type="nucleotide sequence ID" value="NZ_JBFHIU010000132.1"/>
</dbReference>
<gene>
    <name evidence="11" type="ORF">C0081_20955</name>
</gene>
<evidence type="ECO:0000256" key="8">
    <source>
        <dbReference type="ARBA" id="ARBA00038436"/>
    </source>
</evidence>
<evidence type="ECO:0000256" key="9">
    <source>
        <dbReference type="RuleBase" id="RU369079"/>
    </source>
</evidence>
<dbReference type="InterPro" id="IPR007387">
    <property type="entry name" value="TRAP_DctQ"/>
</dbReference>
<keyword evidence="4 9" id="KW-0997">Cell inner membrane</keyword>
<comment type="similarity">
    <text evidence="8 9">Belongs to the TRAP transporter small permease family.</text>
</comment>
<feature type="transmembrane region" description="Helical" evidence="9">
    <location>
        <begin position="15"/>
        <end position="37"/>
    </location>
</feature>
<proteinExistence type="inferred from homology"/>
<evidence type="ECO:0000313" key="12">
    <source>
        <dbReference type="Proteomes" id="UP000234881"/>
    </source>
</evidence>
<keyword evidence="7 9" id="KW-0472">Membrane</keyword>
<evidence type="ECO:0000256" key="7">
    <source>
        <dbReference type="ARBA" id="ARBA00023136"/>
    </source>
</evidence>
<evidence type="ECO:0000256" key="6">
    <source>
        <dbReference type="ARBA" id="ARBA00022989"/>
    </source>
</evidence>
<keyword evidence="12" id="KW-1185">Reference proteome</keyword>
<evidence type="ECO:0000313" key="11">
    <source>
        <dbReference type="EMBL" id="PLW75302.1"/>
    </source>
</evidence>
<evidence type="ECO:0000256" key="5">
    <source>
        <dbReference type="ARBA" id="ARBA00022692"/>
    </source>
</evidence>
<dbReference type="Pfam" id="PF04290">
    <property type="entry name" value="DctQ"/>
    <property type="match status" value="1"/>
</dbReference>
<evidence type="ECO:0000256" key="2">
    <source>
        <dbReference type="ARBA" id="ARBA00022448"/>
    </source>
</evidence>
<organism evidence="11 12">
    <name type="scientific">Cohaesibacter celericrescens</name>
    <dbReference type="NCBI Taxonomy" id="2067669"/>
    <lineage>
        <taxon>Bacteria</taxon>
        <taxon>Pseudomonadati</taxon>
        <taxon>Pseudomonadota</taxon>
        <taxon>Alphaproteobacteria</taxon>
        <taxon>Hyphomicrobiales</taxon>
        <taxon>Cohaesibacteraceae</taxon>
    </lineage>
</organism>
<keyword evidence="2 9" id="KW-0813">Transport</keyword>
<dbReference type="PANTHER" id="PTHR35011:SF2">
    <property type="entry name" value="2,3-DIKETO-L-GULONATE TRAP TRANSPORTER SMALL PERMEASE PROTEIN YIAM"/>
    <property type="match status" value="1"/>
</dbReference>
<keyword evidence="6 9" id="KW-1133">Transmembrane helix</keyword>
<evidence type="ECO:0000259" key="10">
    <source>
        <dbReference type="Pfam" id="PF04290"/>
    </source>
</evidence>
<keyword evidence="5 9" id="KW-0812">Transmembrane</keyword>
<evidence type="ECO:0000256" key="1">
    <source>
        <dbReference type="ARBA" id="ARBA00004429"/>
    </source>
</evidence>
<comment type="function">
    <text evidence="9">Part of the tripartite ATP-independent periplasmic (TRAP) transport system.</text>
</comment>
<evidence type="ECO:0000256" key="4">
    <source>
        <dbReference type="ARBA" id="ARBA00022519"/>
    </source>
</evidence>
<protein>
    <recommendedName>
        <fullName evidence="9">TRAP transporter small permease protein</fullName>
    </recommendedName>
</protein>
<name>A0A2N5XLD3_9HYPH</name>
<dbReference type="GO" id="GO:0005886">
    <property type="term" value="C:plasma membrane"/>
    <property type="evidence" value="ECO:0007669"/>
    <property type="project" value="UniProtKB-SubCell"/>
</dbReference>
<evidence type="ECO:0000256" key="3">
    <source>
        <dbReference type="ARBA" id="ARBA00022475"/>
    </source>
</evidence>
<dbReference type="GO" id="GO:0015740">
    <property type="term" value="P:C4-dicarboxylate transport"/>
    <property type="evidence" value="ECO:0007669"/>
    <property type="project" value="TreeGrafter"/>
</dbReference>
<dbReference type="EMBL" id="PKUQ01000054">
    <property type="protein sequence ID" value="PLW75302.1"/>
    <property type="molecule type" value="Genomic_DNA"/>
</dbReference>
<feature type="transmembrane region" description="Helical" evidence="9">
    <location>
        <begin position="149"/>
        <end position="171"/>
    </location>
</feature>
<feature type="transmembrane region" description="Helical" evidence="9">
    <location>
        <begin position="83"/>
        <end position="103"/>
    </location>
</feature>
<comment type="subcellular location">
    <subcellularLocation>
        <location evidence="1 9">Cell inner membrane</location>
        <topology evidence="1 9">Multi-pass membrane protein</topology>
    </subcellularLocation>
</comment>
<sequence>MERLSRIVTKFEETVIALLMAGMVLLTFSQVIARYVFNTGWGAALEATTLMYAWMILFGMSYGVKIGAHLGVDAIVALLPKRLFRIVAVFGALTGVLYALMLLDGSITYLSKLHKFSLGMQDLRFPDWFANGVAPAIGWEIFDNEVPRWFAFSILPIGLVLFAFRCLQAAWQIITGDRRMMIASHEAEDLVAENKDAV</sequence>
<dbReference type="GO" id="GO:0022857">
    <property type="term" value="F:transmembrane transporter activity"/>
    <property type="evidence" value="ECO:0007669"/>
    <property type="project" value="UniProtKB-UniRule"/>
</dbReference>
<feature type="transmembrane region" description="Helical" evidence="9">
    <location>
        <begin position="49"/>
        <end position="71"/>
    </location>
</feature>
<dbReference type="PANTHER" id="PTHR35011">
    <property type="entry name" value="2,3-DIKETO-L-GULONATE TRAP TRANSPORTER SMALL PERMEASE PROTEIN YIAM"/>
    <property type="match status" value="1"/>
</dbReference>
<comment type="subunit">
    <text evidence="9">The complex comprises the extracytoplasmic solute receptor protein and the two transmembrane proteins.</text>
</comment>
<dbReference type="InterPro" id="IPR055348">
    <property type="entry name" value="DctQ"/>
</dbReference>